<dbReference type="InterPro" id="IPR010272">
    <property type="entry name" value="T6SS_TssF"/>
</dbReference>
<dbReference type="AlphaFoldDB" id="A0A380TFD7"/>
<proteinExistence type="predicted"/>
<dbReference type="PANTHER" id="PTHR35370">
    <property type="entry name" value="CYTOPLASMIC PROTEIN-RELATED-RELATED"/>
    <property type="match status" value="1"/>
</dbReference>
<reference evidence="1" key="1">
    <citation type="submission" date="2018-07" db="EMBL/GenBank/DDBJ databases">
        <authorList>
            <person name="Quirk P.G."/>
            <person name="Krulwich T.A."/>
        </authorList>
    </citation>
    <scope>NUCLEOTIDE SEQUENCE</scope>
</reference>
<evidence type="ECO:0000313" key="1">
    <source>
        <dbReference type="EMBL" id="SUS06868.1"/>
    </source>
</evidence>
<dbReference type="PIRSF" id="PIRSF028304">
    <property type="entry name" value="UCP028304"/>
    <property type="match status" value="1"/>
</dbReference>
<dbReference type="Pfam" id="PF05947">
    <property type="entry name" value="T6SS_TssF"/>
    <property type="match status" value="1"/>
</dbReference>
<dbReference type="NCBIfam" id="TIGR03359">
    <property type="entry name" value="VI_chp_6"/>
    <property type="match status" value="1"/>
</dbReference>
<dbReference type="PANTHER" id="PTHR35370:SF1">
    <property type="entry name" value="TYPE VI SECRETION SYSTEM COMPONENT TSSF1"/>
    <property type="match status" value="1"/>
</dbReference>
<name>A0A380TFD7_9ZZZZ</name>
<organism evidence="1">
    <name type="scientific">metagenome</name>
    <dbReference type="NCBI Taxonomy" id="256318"/>
    <lineage>
        <taxon>unclassified sequences</taxon>
        <taxon>metagenomes</taxon>
    </lineage>
</organism>
<gene>
    <name evidence="1" type="ORF">DF3PB_340006</name>
</gene>
<accession>A0A380TFD7</accession>
<sequence>MDPRLRDYYERELRHLAEMCGEFARAFPKIAGRLSLEGFIKEFQCPDPYVERLLEGFAYMAARVQLKVDAEYPRFTEALLNMVYPDYLAPVPSMGVVQIHPDLTQGSLNDGISVARGTALRGLLGKEEQTACEYRTAHAVTLWPVRLETAAYLPSAAALGALGVPSAERAKAGLHLRLKATAGAAFDALALNDLVLYLRGNDQVAMRLYEQLMANAVAVLCRDGGGGAQPWLLLRQAQVRPSGFSDGEALLPQGPRSFQGYRLLKEYFAFPDRFLFASIAGINAGLRRCPSDTCELMVLFDASAAFLREAIEASRLALFCTPAINLFSRRADRIQLTDQTNDYHLVADRARPMDYEVYSVTSLHGFGAGTEPEVEFQPFYACTEAARHKGEGAFYTVHRAPRVLSSRQRQQGPRSSYVGTEVFLGLVDASEAPYRSSVRQLGVGVLCTNRDLPLQMPVGIGRTDLTWEVAAPILAIRFLAGPTEPRPATAFKETAWKLVSHLALNYLSLADESPEEGAKALRELLSLYAAFGDRTVGAQVEGVRSIAAKPVHRRLPIPGPVAFGRGLQIALELDEGAFAGTGVYLLGAVLEQFFARYVSINAFTECVLSTPTRGEIKRWPARIGQRHLL</sequence>
<dbReference type="EMBL" id="UIDG01000268">
    <property type="protein sequence ID" value="SUS06868.1"/>
    <property type="molecule type" value="Genomic_DNA"/>
</dbReference>
<protein>
    <submittedName>
        <fullName evidence="1">Type VI secretion system protein ImpG</fullName>
    </submittedName>
</protein>